<dbReference type="GO" id="GO:0051500">
    <property type="term" value="F:D-tyrosyl-tRNA(Tyr) deacylase activity"/>
    <property type="evidence" value="ECO:0007669"/>
    <property type="project" value="TreeGrafter"/>
</dbReference>
<name>A0A381SWS2_9ZZZZ</name>
<reference evidence="2" key="1">
    <citation type="submission" date="2018-05" db="EMBL/GenBank/DDBJ databases">
        <authorList>
            <person name="Lanie J.A."/>
            <person name="Ng W.-L."/>
            <person name="Kazmierczak K.M."/>
            <person name="Andrzejewski T.M."/>
            <person name="Davidsen T.M."/>
            <person name="Wayne K.J."/>
            <person name="Tettelin H."/>
            <person name="Glass J.I."/>
            <person name="Rusch D."/>
            <person name="Podicherti R."/>
            <person name="Tsui H.-C.T."/>
            <person name="Winkler M.E."/>
        </authorList>
    </citation>
    <scope>NUCLEOTIDE SEQUENCE</scope>
</reference>
<dbReference type="Pfam" id="PF02580">
    <property type="entry name" value="Tyr_Deacylase"/>
    <property type="match status" value="1"/>
</dbReference>
<organism evidence="2">
    <name type="scientific">marine metagenome</name>
    <dbReference type="NCBI Taxonomy" id="408172"/>
    <lineage>
        <taxon>unclassified sequences</taxon>
        <taxon>metagenomes</taxon>
        <taxon>ecological metagenomes</taxon>
    </lineage>
</organism>
<dbReference type="PANTHER" id="PTHR10472">
    <property type="entry name" value="D-TYROSYL-TRNA TYR DEACYLASE"/>
    <property type="match status" value="1"/>
</dbReference>
<dbReference type="EMBL" id="UINC01003609">
    <property type="protein sequence ID" value="SVA07788.1"/>
    <property type="molecule type" value="Genomic_DNA"/>
</dbReference>
<dbReference type="InterPro" id="IPR023509">
    <property type="entry name" value="DTD-like_sf"/>
</dbReference>
<dbReference type="SUPFAM" id="SSF69500">
    <property type="entry name" value="DTD-like"/>
    <property type="match status" value="1"/>
</dbReference>
<gene>
    <name evidence="2" type="ORF">METZ01_LOCUS60642</name>
</gene>
<evidence type="ECO:0000256" key="1">
    <source>
        <dbReference type="ARBA" id="ARBA00009673"/>
    </source>
</evidence>
<proteinExistence type="inferred from homology"/>
<sequence>VKLILQRVAFASVYVDEEKIANINRGILVLFGVEKGDGEDQTSFLADKTLNLRIFPDDSGKMNFSCVDIGGDILVVSQFTLAGDCSRGRRPGFDRAADPDTARTLYESYVELLNRSGLKVAMGRFAADMKVQSVNDGPVTFLLER</sequence>
<dbReference type="GO" id="GO:0005737">
    <property type="term" value="C:cytoplasm"/>
    <property type="evidence" value="ECO:0007669"/>
    <property type="project" value="InterPro"/>
</dbReference>
<evidence type="ECO:0000313" key="2">
    <source>
        <dbReference type="EMBL" id="SVA07788.1"/>
    </source>
</evidence>
<comment type="similarity">
    <text evidence="1">Belongs to the DTD family.</text>
</comment>
<dbReference type="NCBIfam" id="TIGR00256">
    <property type="entry name" value="D-aminoacyl-tRNA deacylase"/>
    <property type="match status" value="1"/>
</dbReference>
<feature type="non-terminal residue" evidence="2">
    <location>
        <position position="1"/>
    </location>
</feature>
<protein>
    <recommendedName>
        <fullName evidence="3">D-aminoacyl-tRNA deacylase</fullName>
    </recommendedName>
</protein>
<evidence type="ECO:0008006" key="3">
    <source>
        <dbReference type="Google" id="ProtNLM"/>
    </source>
</evidence>
<dbReference type="PANTHER" id="PTHR10472:SF5">
    <property type="entry name" value="D-AMINOACYL-TRNA DEACYLASE 1"/>
    <property type="match status" value="1"/>
</dbReference>
<accession>A0A381SWS2</accession>
<dbReference type="InterPro" id="IPR003732">
    <property type="entry name" value="Daa-tRNA_deacyls_DTD"/>
</dbReference>
<dbReference type="Gene3D" id="3.50.80.10">
    <property type="entry name" value="D-tyrosyl-tRNA(Tyr) deacylase"/>
    <property type="match status" value="1"/>
</dbReference>
<dbReference type="AlphaFoldDB" id="A0A381SWS2"/>
<dbReference type="HAMAP" id="MF_00518">
    <property type="entry name" value="Deacylase_Dtd"/>
    <property type="match status" value="1"/>
</dbReference>
<dbReference type="FunFam" id="3.50.80.10:FF:000001">
    <property type="entry name" value="D-aminoacyl-tRNA deacylase"/>
    <property type="match status" value="1"/>
</dbReference>